<dbReference type="Pfam" id="PF06666">
    <property type="entry name" value="DUF1173"/>
    <property type="match status" value="1"/>
</dbReference>
<evidence type="ECO:0000313" key="1">
    <source>
        <dbReference type="EMBL" id="ANF89319.1"/>
    </source>
</evidence>
<protein>
    <submittedName>
        <fullName evidence="1">Phage minor tail protein L</fullName>
    </submittedName>
</protein>
<reference evidence="1 2" key="1">
    <citation type="submission" date="2016-05" db="EMBL/GenBank/DDBJ databases">
        <title>Complete genome sequence of Pseudomonas antarctica PAMC 27494.</title>
        <authorList>
            <person name="Lee J."/>
        </authorList>
    </citation>
    <scope>NUCLEOTIDE SEQUENCE [LARGE SCALE GENOMIC DNA]</scope>
    <source>
        <strain evidence="1 2">PAMC 27494</strain>
        <plasmid evidence="2">Plasmid pp27494_1</plasmid>
    </source>
</reference>
<dbReference type="RefSeq" id="WP_082896013.1">
    <property type="nucleotide sequence ID" value="NZ_CP015601.1"/>
</dbReference>
<dbReference type="PATRIC" id="fig|219572.3.peg.6191"/>
<accession>A0A172ZB84</accession>
<sequence>MLNRRYPILISGKRYSPEFQTDLQYAKSWKSVLEKAYGNHATCQCPSNGARKLSIKRREGSDCFHLARFAGTGHEHSNDCRFYAPAPERSGMQGYAAGVVEEGDDGSIRVRLARGIRVQAPQSEERESTILNRAPGKSKPAMTLLGLLHLLWSESRLSTWYPTMEGKRNSGIVNYALLQVAERVAASRMKLSEVLLLAAQKDSKGAARNQEIANSAMTRDLRLVAISPLARYHPERHSGNISRLPLAGPFGMPMLNLPPAVWSTAARRFEREISAWKRGSRVIAVAQVTPPKGESFSRADVVEVALMQVSERWIPVDSDFEGVIEEKLHASGRSFDKPLRYDADESEVFPDFWLLDTGKDFPLEVFGMSTPVYLKRKAVKTAWYNREYGGEGWWSWNAAADPKGKNIPPFPAKF</sequence>
<geneLocation type="plasmid" evidence="2">
    <name>pp27494_1</name>
</geneLocation>
<dbReference type="KEGG" id="panr:A7J50_6031"/>
<dbReference type="Proteomes" id="UP000077829">
    <property type="component" value="Plasmid pP27494_1"/>
</dbReference>
<name>A0A172ZB84_9PSED</name>
<dbReference type="InterPro" id="IPR009553">
    <property type="entry name" value="DUF1173"/>
</dbReference>
<keyword evidence="1" id="KW-0614">Plasmid</keyword>
<dbReference type="AlphaFoldDB" id="A0A172ZB84"/>
<dbReference type="EMBL" id="CP015601">
    <property type="protein sequence ID" value="ANF89319.1"/>
    <property type="molecule type" value="Genomic_DNA"/>
</dbReference>
<gene>
    <name evidence="1" type="ORF">A7J50_6031</name>
</gene>
<organism evidence="1 2">
    <name type="scientific">Pseudomonas antarctica</name>
    <dbReference type="NCBI Taxonomy" id="219572"/>
    <lineage>
        <taxon>Bacteria</taxon>
        <taxon>Pseudomonadati</taxon>
        <taxon>Pseudomonadota</taxon>
        <taxon>Gammaproteobacteria</taxon>
        <taxon>Pseudomonadales</taxon>
        <taxon>Pseudomonadaceae</taxon>
        <taxon>Pseudomonas</taxon>
    </lineage>
</organism>
<evidence type="ECO:0000313" key="2">
    <source>
        <dbReference type="Proteomes" id="UP000077829"/>
    </source>
</evidence>
<proteinExistence type="predicted"/>